<proteinExistence type="predicted"/>
<sequence>MSSCPRLITRQLSTSAHLLQQRSQPRFVDTIKEVSKPAQEDSYNVTRPLGLTKPVLLNHKLSDTYSFSNIVGELFGAQAKERRQKNLDFDLKHSPIYDMKSFQNTKGKIFKPPISWFKQDKSLYFPDFIAKTLTGESNSLYDVLNNKYSIVRLYSTVIGEQCSRSYFKVDNEDYYSTNYKSFVEKFPNFQIIDINMPSSWIKGFVLNLSLSNLRKMISPERYQNYFILPLHILAPEIREQLHCDNQCTGYIYIIDSFGKIRWATSGYSTPEDLQLMWKVVKGLEKEATQKVKRV</sequence>
<name>A0AAD5BHP5_9ASCO</name>
<dbReference type="Proteomes" id="UP001204833">
    <property type="component" value="Unassembled WGS sequence"/>
</dbReference>
<dbReference type="Pfam" id="PF05176">
    <property type="entry name" value="ATP-synt_10"/>
    <property type="match status" value="1"/>
</dbReference>
<reference evidence="1 2" key="1">
    <citation type="journal article" date="2022" name="DNA Res.">
        <title>Genome analysis of five recently described species of the CUG-Ser clade uncovers Candida theae as a new hybrid lineage with pathogenic potential in the Candida parapsilosis species complex.</title>
        <authorList>
            <person name="Mixao V."/>
            <person name="Del Olmo V."/>
            <person name="Hegedusova E."/>
            <person name="Saus E."/>
            <person name="Pryszcz L."/>
            <person name="Cillingova A."/>
            <person name="Nosek J."/>
            <person name="Gabaldon T."/>
        </authorList>
    </citation>
    <scope>NUCLEOTIDE SEQUENCE [LARGE SCALE GENOMIC DNA]</scope>
    <source>
        <strain evidence="1 2">CBS 12239</strain>
    </source>
</reference>
<evidence type="ECO:0000313" key="2">
    <source>
        <dbReference type="Proteomes" id="UP001204833"/>
    </source>
</evidence>
<accession>A0AAD5BHP5</accession>
<dbReference type="EMBL" id="JAIHNG010000048">
    <property type="protein sequence ID" value="KAI5964411.1"/>
    <property type="molecule type" value="Genomic_DNA"/>
</dbReference>
<dbReference type="PANTHER" id="PTHR28106">
    <property type="entry name" value="MITOCHONDRIAL ATPASE COMPLEX SUBUNIT ATP10"/>
    <property type="match status" value="1"/>
</dbReference>
<protein>
    <submittedName>
        <fullName evidence="1">ATP10</fullName>
    </submittedName>
</protein>
<comment type="caution">
    <text evidence="1">The sequence shown here is derived from an EMBL/GenBank/DDBJ whole genome shotgun (WGS) entry which is preliminary data.</text>
</comment>
<dbReference type="PANTHER" id="PTHR28106:SF1">
    <property type="entry name" value="MITOCHONDRIAL ATPASE COMPLEX SUBUNIT ATP10"/>
    <property type="match status" value="1"/>
</dbReference>
<dbReference type="GO" id="GO:0005743">
    <property type="term" value="C:mitochondrial inner membrane"/>
    <property type="evidence" value="ECO:0007669"/>
    <property type="project" value="TreeGrafter"/>
</dbReference>
<keyword evidence="2" id="KW-1185">Reference proteome</keyword>
<dbReference type="AlphaFoldDB" id="A0AAD5BHP5"/>
<evidence type="ECO:0000313" key="1">
    <source>
        <dbReference type="EMBL" id="KAI5964411.1"/>
    </source>
</evidence>
<dbReference type="InterPro" id="IPR007849">
    <property type="entry name" value="ATP10"/>
</dbReference>
<dbReference type="GeneID" id="76149143"/>
<organism evidence="1 2">
    <name type="scientific">Candida theae</name>
    <dbReference type="NCBI Taxonomy" id="1198502"/>
    <lineage>
        <taxon>Eukaryota</taxon>
        <taxon>Fungi</taxon>
        <taxon>Dikarya</taxon>
        <taxon>Ascomycota</taxon>
        <taxon>Saccharomycotina</taxon>
        <taxon>Pichiomycetes</taxon>
        <taxon>Debaryomycetaceae</taxon>
        <taxon>Candida/Lodderomyces clade</taxon>
        <taxon>Candida</taxon>
    </lineage>
</organism>
<dbReference type="RefSeq" id="XP_051610418.1">
    <property type="nucleotide sequence ID" value="XM_051750254.1"/>
</dbReference>
<dbReference type="GO" id="GO:0033615">
    <property type="term" value="P:mitochondrial proton-transporting ATP synthase complex assembly"/>
    <property type="evidence" value="ECO:0007669"/>
    <property type="project" value="TreeGrafter"/>
</dbReference>
<gene>
    <name evidence="1" type="ORF">KGF57_001084</name>
</gene>